<proteinExistence type="predicted"/>
<feature type="coiled-coil region" evidence="1">
    <location>
        <begin position="319"/>
        <end position="349"/>
    </location>
</feature>
<evidence type="ECO:0000259" key="2">
    <source>
        <dbReference type="Pfam" id="PF03372"/>
    </source>
</evidence>
<dbReference type="AlphaFoldDB" id="A0AAD7N6P2"/>
<keyword evidence="1" id="KW-0175">Coiled coil</keyword>
<comment type="caution">
    <text evidence="3">The sequence shown here is derived from an EMBL/GenBank/DDBJ whole genome shotgun (WGS) entry which is preliminary data.</text>
</comment>
<keyword evidence="3" id="KW-0540">Nuclease</keyword>
<dbReference type="Pfam" id="PF03372">
    <property type="entry name" value="Exo_endo_phos"/>
    <property type="match status" value="1"/>
</dbReference>
<gene>
    <name evidence="3" type="ORF">B0H16DRAFT_1221809</name>
</gene>
<keyword evidence="3" id="KW-0378">Hydrolase</keyword>
<evidence type="ECO:0000313" key="3">
    <source>
        <dbReference type="EMBL" id="KAJ7746681.1"/>
    </source>
</evidence>
<dbReference type="InterPro" id="IPR036691">
    <property type="entry name" value="Endo/exonu/phosph_ase_sf"/>
</dbReference>
<dbReference type="EMBL" id="JARKIB010000079">
    <property type="protein sequence ID" value="KAJ7746681.1"/>
    <property type="molecule type" value="Genomic_DNA"/>
</dbReference>
<evidence type="ECO:0000313" key="4">
    <source>
        <dbReference type="Proteomes" id="UP001215598"/>
    </source>
</evidence>
<feature type="domain" description="Endonuclease/exonuclease/phosphatase" evidence="2">
    <location>
        <begin position="35"/>
        <end position="242"/>
    </location>
</feature>
<reference evidence="3" key="1">
    <citation type="submission" date="2023-03" db="EMBL/GenBank/DDBJ databases">
        <title>Massive genome expansion in bonnet fungi (Mycena s.s.) driven by repeated elements and novel gene families across ecological guilds.</title>
        <authorList>
            <consortium name="Lawrence Berkeley National Laboratory"/>
            <person name="Harder C.B."/>
            <person name="Miyauchi S."/>
            <person name="Viragh M."/>
            <person name="Kuo A."/>
            <person name="Thoen E."/>
            <person name="Andreopoulos B."/>
            <person name="Lu D."/>
            <person name="Skrede I."/>
            <person name="Drula E."/>
            <person name="Henrissat B."/>
            <person name="Morin E."/>
            <person name="Kohler A."/>
            <person name="Barry K."/>
            <person name="LaButti K."/>
            <person name="Morin E."/>
            <person name="Salamov A."/>
            <person name="Lipzen A."/>
            <person name="Mereny Z."/>
            <person name="Hegedus B."/>
            <person name="Baldrian P."/>
            <person name="Stursova M."/>
            <person name="Weitz H."/>
            <person name="Taylor A."/>
            <person name="Grigoriev I.V."/>
            <person name="Nagy L.G."/>
            <person name="Martin F."/>
            <person name="Kauserud H."/>
        </authorList>
    </citation>
    <scope>NUCLEOTIDE SEQUENCE</scope>
    <source>
        <strain evidence="3">CBHHK182m</strain>
    </source>
</reference>
<keyword evidence="4" id="KW-1185">Reference proteome</keyword>
<dbReference type="Proteomes" id="UP001215598">
    <property type="component" value="Unassembled WGS sequence"/>
</dbReference>
<dbReference type="CDD" id="cd09076">
    <property type="entry name" value="L1-EN"/>
    <property type="match status" value="1"/>
</dbReference>
<dbReference type="Gene3D" id="3.60.10.10">
    <property type="entry name" value="Endonuclease/exonuclease/phosphatase"/>
    <property type="match status" value="1"/>
</dbReference>
<dbReference type="SUPFAM" id="SSF56219">
    <property type="entry name" value="DNase I-like"/>
    <property type="match status" value="1"/>
</dbReference>
<accession>A0AAD7N6P2</accession>
<name>A0AAD7N6P2_9AGAR</name>
<protein>
    <submittedName>
        <fullName evidence="3">Endonuclease/exonuclease/phosphatase</fullName>
    </submittedName>
</protein>
<dbReference type="InterPro" id="IPR005135">
    <property type="entry name" value="Endo/exonuclease/phosphatase"/>
</dbReference>
<feature type="non-terminal residue" evidence="3">
    <location>
        <position position="1"/>
    </location>
</feature>
<evidence type="ECO:0000256" key="1">
    <source>
        <dbReference type="SAM" id="Coils"/>
    </source>
</evidence>
<organism evidence="3 4">
    <name type="scientific">Mycena metata</name>
    <dbReference type="NCBI Taxonomy" id="1033252"/>
    <lineage>
        <taxon>Eukaryota</taxon>
        <taxon>Fungi</taxon>
        <taxon>Dikarya</taxon>
        <taxon>Basidiomycota</taxon>
        <taxon>Agaricomycotina</taxon>
        <taxon>Agaricomycetes</taxon>
        <taxon>Agaricomycetidae</taxon>
        <taxon>Agaricales</taxon>
        <taxon>Marasmiineae</taxon>
        <taxon>Mycenaceae</taxon>
        <taxon>Mycena</taxon>
    </lineage>
</organism>
<feature type="non-terminal residue" evidence="3">
    <location>
        <position position="447"/>
    </location>
</feature>
<sequence>AHVRFAALNANGRNGTNFYHRENRWYEINRMVYDEKVGILGLGETHLSGAQVDEIESIYPRLHILNSYDPDSPGKGGVAIVLNRDLTNIKGVIVHRLIPGRAILATIPWHKDRTLTILSVYAPTGSAAENRDFWWKLGDLWLEEDLPVPDGMGGDMNVVEDPIDRLPYHPDHAGAVEALARFKGILDLKDGWQMTNPDVKAYTYVHLATGSHSRLDRIYVSPTLFRTCRNWVIKDVAVGTDHRMVAVDIHAPGTPFIGKGRFAIPLFLLKDTDFVEYAINTGCDILLDDANENSSPAGTTTLLQNRFQLWKDRLQLYAQKRAKESVGALEQKKVKLQKERDEVLNEEGNPDLLAAPQERQRAEKAAALQKDIVKINAVQQNKRAIRTRVRFKTEMDYINKYSVNISKVQKPRDTMYLLKCTDVTPTASATRSDKMAELARDYHEALQ</sequence>
<keyword evidence="3" id="KW-0255">Endonuclease</keyword>
<dbReference type="GO" id="GO:0004519">
    <property type="term" value="F:endonuclease activity"/>
    <property type="evidence" value="ECO:0007669"/>
    <property type="project" value="UniProtKB-KW"/>
</dbReference>